<evidence type="ECO:0000313" key="1">
    <source>
        <dbReference type="EMBL" id="KAJ4150822.1"/>
    </source>
</evidence>
<dbReference type="AlphaFoldDB" id="A0A9W8Q9E4"/>
<dbReference type="GeneID" id="80898714"/>
<comment type="caution">
    <text evidence="1">The sequence shown here is derived from an EMBL/GenBank/DDBJ whole genome shotgun (WGS) entry which is preliminary data.</text>
</comment>
<dbReference type="RefSeq" id="XP_056052536.1">
    <property type="nucleotide sequence ID" value="XM_056200714.1"/>
</dbReference>
<accession>A0A9W8Q9E4</accession>
<dbReference type="KEGG" id="amus:LMH87_011555"/>
<gene>
    <name evidence="1" type="ORF">LMH87_011555</name>
</gene>
<reference evidence="1" key="1">
    <citation type="journal article" date="2023" name="Access Microbiol">
        <title>De-novo genome assembly for Akanthomyces muscarius, a biocontrol agent of insect agricultural pests.</title>
        <authorList>
            <person name="Erdos Z."/>
            <person name="Studholme D.J."/>
            <person name="Raymond B."/>
            <person name="Sharma M."/>
        </authorList>
    </citation>
    <scope>NUCLEOTIDE SEQUENCE</scope>
    <source>
        <strain evidence="1">Ve6</strain>
    </source>
</reference>
<evidence type="ECO:0000313" key="2">
    <source>
        <dbReference type="Proteomes" id="UP001144673"/>
    </source>
</evidence>
<organism evidence="1 2">
    <name type="scientific">Akanthomyces muscarius</name>
    <name type="common">Entomopathogenic fungus</name>
    <name type="synonym">Lecanicillium muscarium</name>
    <dbReference type="NCBI Taxonomy" id="2231603"/>
    <lineage>
        <taxon>Eukaryota</taxon>
        <taxon>Fungi</taxon>
        <taxon>Dikarya</taxon>
        <taxon>Ascomycota</taxon>
        <taxon>Pezizomycotina</taxon>
        <taxon>Sordariomycetes</taxon>
        <taxon>Hypocreomycetidae</taxon>
        <taxon>Hypocreales</taxon>
        <taxon>Cordycipitaceae</taxon>
        <taxon>Akanthomyces</taxon>
    </lineage>
</organism>
<proteinExistence type="predicted"/>
<dbReference type="EMBL" id="JAJHUN010000009">
    <property type="protein sequence ID" value="KAJ4150822.1"/>
    <property type="molecule type" value="Genomic_DNA"/>
</dbReference>
<protein>
    <submittedName>
        <fullName evidence="1">Uncharacterized protein</fullName>
    </submittedName>
</protein>
<dbReference type="Proteomes" id="UP001144673">
    <property type="component" value="Chromosome 4"/>
</dbReference>
<sequence length="91" mass="10020">MPIKAGVWENADFLRELCLALFQVASNGGALSTQARSAVEVYLKAQGHDQSWESVRHCELNSANMGKVLADMQKKGYEFTENAFRNLGTGI</sequence>
<keyword evidence="2" id="KW-1185">Reference proteome</keyword>
<name>A0A9W8Q9E4_AKAMU</name>